<dbReference type="PANTHER" id="PTHR12169:SF6">
    <property type="entry name" value="AFG1-LIKE ATPASE"/>
    <property type="match status" value="1"/>
</dbReference>
<evidence type="ECO:0000313" key="4">
    <source>
        <dbReference type="EMBL" id="CCX05873.1"/>
    </source>
</evidence>
<dbReference type="eggNOG" id="KOG2383">
    <property type="taxonomic scope" value="Eukaryota"/>
</dbReference>
<dbReference type="InterPro" id="IPR027417">
    <property type="entry name" value="P-loop_NTPase"/>
</dbReference>
<dbReference type="Pfam" id="PF03969">
    <property type="entry name" value="AFG1_ATPase"/>
    <property type="match status" value="1"/>
</dbReference>
<dbReference type="Proteomes" id="UP000018144">
    <property type="component" value="Unassembled WGS sequence"/>
</dbReference>
<keyword evidence="3" id="KW-0067">ATP-binding</keyword>
<comment type="similarity">
    <text evidence="1">Belongs to the AFG1 ATPase family.</text>
</comment>
<keyword evidence="2" id="KW-0547">Nucleotide-binding</keyword>
<dbReference type="PANTHER" id="PTHR12169">
    <property type="entry name" value="ATPASE N2B"/>
    <property type="match status" value="1"/>
</dbReference>
<accession>U4KW26</accession>
<dbReference type="NCBIfam" id="NF040713">
    <property type="entry name" value="ZapE"/>
    <property type="match status" value="1"/>
</dbReference>
<evidence type="ECO:0000313" key="5">
    <source>
        <dbReference type="Proteomes" id="UP000018144"/>
    </source>
</evidence>
<organism evidence="4 5">
    <name type="scientific">Pyronema omphalodes (strain CBS 100304)</name>
    <name type="common">Pyronema confluens</name>
    <dbReference type="NCBI Taxonomy" id="1076935"/>
    <lineage>
        <taxon>Eukaryota</taxon>
        <taxon>Fungi</taxon>
        <taxon>Dikarya</taxon>
        <taxon>Ascomycota</taxon>
        <taxon>Pezizomycotina</taxon>
        <taxon>Pezizomycetes</taxon>
        <taxon>Pezizales</taxon>
        <taxon>Pyronemataceae</taxon>
        <taxon>Pyronema</taxon>
    </lineage>
</organism>
<keyword evidence="5" id="KW-1185">Reference proteome</keyword>
<dbReference type="OMA" id="ARRFINM"/>
<evidence type="ECO:0000256" key="1">
    <source>
        <dbReference type="ARBA" id="ARBA00010322"/>
    </source>
</evidence>
<gene>
    <name evidence="4" type="ORF">PCON_05460</name>
</gene>
<dbReference type="STRING" id="1076935.U4KW26"/>
<protein>
    <submittedName>
        <fullName evidence="4">Similar to Protein AFG1 acc. no. P32317</fullName>
    </submittedName>
</protein>
<dbReference type="Gene3D" id="3.40.50.300">
    <property type="entry name" value="P-loop containing nucleotide triphosphate hydrolases"/>
    <property type="match status" value="1"/>
</dbReference>
<dbReference type="GO" id="GO:0016887">
    <property type="term" value="F:ATP hydrolysis activity"/>
    <property type="evidence" value="ECO:0007669"/>
    <property type="project" value="InterPro"/>
</dbReference>
<dbReference type="GO" id="GO:0005739">
    <property type="term" value="C:mitochondrion"/>
    <property type="evidence" value="ECO:0007669"/>
    <property type="project" value="TreeGrafter"/>
</dbReference>
<dbReference type="GO" id="GO:0006515">
    <property type="term" value="P:protein quality control for misfolded or incompletely synthesized proteins"/>
    <property type="evidence" value="ECO:0007669"/>
    <property type="project" value="TreeGrafter"/>
</dbReference>
<dbReference type="SUPFAM" id="SSF52540">
    <property type="entry name" value="P-loop containing nucleoside triphosphate hydrolases"/>
    <property type="match status" value="1"/>
</dbReference>
<dbReference type="InterPro" id="IPR005654">
    <property type="entry name" value="ATPase_AFG1-like"/>
</dbReference>
<dbReference type="EMBL" id="HF935274">
    <property type="protein sequence ID" value="CCX05873.1"/>
    <property type="molecule type" value="Genomic_DNA"/>
</dbReference>
<name>U4KW26_PYROM</name>
<dbReference type="AlphaFoldDB" id="U4KW26"/>
<sequence>MPESPVTGNGIELVWLEFPLLPRDYDLVRLYFTFTSSTTSTSPSPTRCELGTQPQPRATHSLTLRLATPVHTIMIRRNILLRTLRLRSITTRTPASARRLSIQYAAPLRFQCSKRVIMVPRIQQNRFMASTVAATSRNPSESDAGGNPEIGPLVQYDKWVAEGKLRDDSFQRGIVKSLQKLHDQLAHYNPPSIVHPTIESLTPPPPPSLFDKLLGREPPAPPKTIVPANIPKGMYLYGDVGSGKTMLMDMFYNTLPLHIKPENKTRIHFHHFMQDVHKRIHKLKMEHGPDFDTIPFVGADIAQNAAVLCFDEFQCTDVADAMILRRLLESLASHGVVMVATSNRHPDELYLNGVQRASFLPCIALLKTDLEVINLDSPTDYRKVPRPPSGVYHHPASGQAAKDHAEKWFNYLADPRDPPHPRSHEIWGRQVRVPKASGTVAQFHFNDLCGSATSAADYLELCRHYRGFVVTDVPGMDHKSRDLARRFITLIDAIYESKAKLVLTMDLPIHQLFVSDDDIKASIDDKEGGELDASMRSLMDDLGMDMKALKNTNIFSGEEERFAFARALSRLTEMGSLQWIEAA</sequence>
<evidence type="ECO:0000256" key="2">
    <source>
        <dbReference type="ARBA" id="ARBA00022741"/>
    </source>
</evidence>
<dbReference type="GO" id="GO:0005524">
    <property type="term" value="F:ATP binding"/>
    <property type="evidence" value="ECO:0007669"/>
    <property type="project" value="UniProtKB-KW"/>
</dbReference>
<reference evidence="4 5" key="1">
    <citation type="journal article" date="2013" name="PLoS Genet.">
        <title>The genome and development-dependent transcriptomes of Pyronema confluens: a window into fungal evolution.</title>
        <authorList>
            <person name="Traeger S."/>
            <person name="Altegoer F."/>
            <person name="Freitag M."/>
            <person name="Gabaldon T."/>
            <person name="Kempken F."/>
            <person name="Kumar A."/>
            <person name="Marcet-Houben M."/>
            <person name="Poggeler S."/>
            <person name="Stajich J.E."/>
            <person name="Nowrousian M."/>
        </authorList>
    </citation>
    <scope>NUCLEOTIDE SEQUENCE [LARGE SCALE GENOMIC DNA]</scope>
    <source>
        <strain evidence="5">CBS 100304</strain>
        <tissue evidence="4">Vegetative mycelium</tissue>
    </source>
</reference>
<proteinExistence type="inferred from homology"/>
<dbReference type="OrthoDB" id="548867at2759"/>
<evidence type="ECO:0000256" key="3">
    <source>
        <dbReference type="ARBA" id="ARBA00022840"/>
    </source>
</evidence>